<evidence type="ECO:0008006" key="3">
    <source>
        <dbReference type="Google" id="ProtNLM"/>
    </source>
</evidence>
<dbReference type="EMBL" id="JAUQSY010000001">
    <property type="protein sequence ID" value="MDO7873374.1"/>
    <property type="molecule type" value="Genomic_DNA"/>
</dbReference>
<organism evidence="1 2">
    <name type="scientific">Hymenobacter aranciens</name>
    <dbReference type="NCBI Taxonomy" id="3063996"/>
    <lineage>
        <taxon>Bacteria</taxon>
        <taxon>Pseudomonadati</taxon>
        <taxon>Bacteroidota</taxon>
        <taxon>Cytophagia</taxon>
        <taxon>Cytophagales</taxon>
        <taxon>Hymenobacteraceae</taxon>
        <taxon>Hymenobacter</taxon>
    </lineage>
</organism>
<sequence>MATPADRYLRHTPGHHGLVAETYLTPRWALRAPAAYSLTRRLEVYERDDTSQVVIDFVGLGADLTPRVEKNLTFRVGLSYRVAMP</sequence>
<accession>A0ABT9B522</accession>
<evidence type="ECO:0000313" key="2">
    <source>
        <dbReference type="Proteomes" id="UP001176429"/>
    </source>
</evidence>
<proteinExistence type="predicted"/>
<comment type="caution">
    <text evidence="1">The sequence shown here is derived from an EMBL/GenBank/DDBJ whole genome shotgun (WGS) entry which is preliminary data.</text>
</comment>
<dbReference type="Proteomes" id="UP001176429">
    <property type="component" value="Unassembled WGS sequence"/>
</dbReference>
<reference evidence="1" key="1">
    <citation type="submission" date="2023-07" db="EMBL/GenBank/DDBJ databases">
        <authorList>
            <person name="Kim M.K."/>
        </authorList>
    </citation>
    <scope>NUCLEOTIDE SEQUENCE</scope>
    <source>
        <strain evidence="1">ASUV-10-1</strain>
    </source>
</reference>
<dbReference type="RefSeq" id="WP_305004689.1">
    <property type="nucleotide sequence ID" value="NZ_JAUQSY010000001.1"/>
</dbReference>
<name>A0ABT9B522_9BACT</name>
<keyword evidence="2" id="KW-1185">Reference proteome</keyword>
<protein>
    <recommendedName>
        <fullName evidence="3">Outer membrane protein beta-barrel domain-containing protein</fullName>
    </recommendedName>
</protein>
<evidence type="ECO:0000313" key="1">
    <source>
        <dbReference type="EMBL" id="MDO7873374.1"/>
    </source>
</evidence>
<gene>
    <name evidence="1" type="ORF">Q5H93_01430</name>
</gene>